<dbReference type="Pfam" id="PF01476">
    <property type="entry name" value="LysM"/>
    <property type="match status" value="1"/>
</dbReference>
<dbReference type="EMBL" id="FNFV01000005">
    <property type="protein sequence ID" value="SDK84865.1"/>
    <property type="molecule type" value="Genomic_DNA"/>
</dbReference>
<feature type="region of interest" description="Disordered" evidence="1">
    <location>
        <begin position="36"/>
        <end position="112"/>
    </location>
</feature>
<accession>A0A1G9F938</accession>
<dbReference type="InterPro" id="IPR018392">
    <property type="entry name" value="LysM"/>
</dbReference>
<feature type="compositionally biased region" description="Low complexity" evidence="1">
    <location>
        <begin position="36"/>
        <end position="63"/>
    </location>
</feature>
<feature type="domain" description="LysM" evidence="2">
    <location>
        <begin position="612"/>
        <end position="661"/>
    </location>
</feature>
<evidence type="ECO:0000256" key="1">
    <source>
        <dbReference type="SAM" id="MobiDB-lite"/>
    </source>
</evidence>
<reference evidence="4" key="1">
    <citation type="submission" date="2016-10" db="EMBL/GenBank/DDBJ databases">
        <authorList>
            <person name="Varghese N."/>
            <person name="Submissions S."/>
        </authorList>
    </citation>
    <scope>NUCLEOTIDE SEQUENCE [LARGE SCALE GENOMIC DNA]</scope>
    <source>
        <strain evidence="4">CGMCC 1.10789</strain>
    </source>
</reference>
<name>A0A1G9F938_9RHOB</name>
<gene>
    <name evidence="3" type="ORF">SAMN05216257_10590</name>
</gene>
<organism evidence="3 4">
    <name type="scientific">Meinhardsimonia xiamenensis</name>
    <dbReference type="NCBI Taxonomy" id="990712"/>
    <lineage>
        <taxon>Bacteria</taxon>
        <taxon>Pseudomonadati</taxon>
        <taxon>Pseudomonadota</taxon>
        <taxon>Alphaproteobacteria</taxon>
        <taxon>Rhodobacterales</taxon>
        <taxon>Paracoccaceae</taxon>
        <taxon>Meinhardsimonia</taxon>
    </lineage>
</organism>
<feature type="compositionally biased region" description="Low complexity" evidence="1">
    <location>
        <begin position="266"/>
        <end position="290"/>
    </location>
</feature>
<dbReference type="InterPro" id="IPR036779">
    <property type="entry name" value="LysM_dom_sf"/>
</dbReference>
<dbReference type="Gene3D" id="3.10.350.10">
    <property type="entry name" value="LysM domain"/>
    <property type="match status" value="1"/>
</dbReference>
<dbReference type="AlphaFoldDB" id="A0A1G9F938"/>
<dbReference type="RefSeq" id="WP_245657089.1">
    <property type="nucleotide sequence ID" value="NZ_FNFV01000005.1"/>
</dbReference>
<feature type="region of interest" description="Disordered" evidence="1">
    <location>
        <begin position="205"/>
        <end position="477"/>
    </location>
</feature>
<dbReference type="InterPro" id="IPR052196">
    <property type="entry name" value="Bact_Kbp"/>
</dbReference>
<feature type="compositionally biased region" description="Low complexity" evidence="1">
    <location>
        <begin position="347"/>
        <end position="391"/>
    </location>
</feature>
<dbReference type="CDD" id="cd00118">
    <property type="entry name" value="LysM"/>
    <property type="match status" value="1"/>
</dbReference>
<dbReference type="PANTHER" id="PTHR34700:SF4">
    <property type="entry name" value="PHAGE-LIKE ELEMENT PBSX PROTEIN XKDP"/>
    <property type="match status" value="1"/>
</dbReference>
<sequence length="674" mass="66588">MAFFTGKGAGAGLTVGAAVTAVVALAAALGWRMANPTAPVEPPAAVTPSPQAALPGSAAPAGGEVEPRRSTPPGPPTETARAGDAGPTASDKARTPSATAGGGGATRDATEAADAAAPSFDILRVDAEGAALVAGRAAPGARVAVLLDGEVVGEVEADGSGGFVAFFDVAPSAQPRVVTLRAELADGRKLASEASAIIAPSLVESPVPGEAPQLAGTAPPLVREEPGGERVALAEAPLPPAGGAAPAADTELPPPPARREAGAGGEVPAPSVEPSAIAEETGSTATGEAAAEAEEPADTMEVARSEAVADRPAAAATVAPAEETAAMTAATPQGAPRTPPQTEEETAATAPQAAPGALEPEPTGETATTVAAAQTDGAADARPAGGARSGSVMPAQPATGAVGGDATEVAAEEGGDVPSQASGEPARPAEVAAAKAEAGAATAPAPEVVASVEAPGAPSAGSRPETPALPAEGAAPASAAPAAPRVLLADDSGVRVLQPGGEEVEVSTVMIDTISYDPAGEVALTGRGAGNAFVRIYLDNRPVLTAPIAPDGQWQAALPEVDTGVYTLRVDEVDAEGRVISRAETPFKREEPELLARLAGDIEPPEQGARARVVTVQPGNTLWGIARKNYGRGILYVHVFEANRDQIRDPDLIYPGQVFTVPALEIPERAEGAN</sequence>
<protein>
    <submittedName>
        <fullName evidence="3">Nucleoid-associated protein YgaU, contains BON and LysM domains</fullName>
    </submittedName>
</protein>
<dbReference type="PROSITE" id="PS51782">
    <property type="entry name" value="LYSM"/>
    <property type="match status" value="1"/>
</dbReference>
<dbReference type="STRING" id="990712.SAMN05216257_10590"/>
<proteinExistence type="predicted"/>
<feature type="compositionally biased region" description="Low complexity" evidence="1">
    <location>
        <begin position="233"/>
        <end position="248"/>
    </location>
</feature>
<evidence type="ECO:0000313" key="4">
    <source>
        <dbReference type="Proteomes" id="UP000199328"/>
    </source>
</evidence>
<feature type="compositionally biased region" description="Low complexity" evidence="1">
    <location>
        <begin position="423"/>
        <end position="477"/>
    </location>
</feature>
<dbReference type="PANTHER" id="PTHR34700">
    <property type="entry name" value="POTASSIUM BINDING PROTEIN KBP"/>
    <property type="match status" value="1"/>
</dbReference>
<keyword evidence="4" id="KW-1185">Reference proteome</keyword>
<feature type="compositionally biased region" description="Low complexity" evidence="1">
    <location>
        <begin position="310"/>
        <end position="336"/>
    </location>
</feature>
<dbReference type="Proteomes" id="UP000199328">
    <property type="component" value="Unassembled WGS sequence"/>
</dbReference>
<dbReference type="SMART" id="SM00257">
    <property type="entry name" value="LysM"/>
    <property type="match status" value="1"/>
</dbReference>
<evidence type="ECO:0000313" key="3">
    <source>
        <dbReference type="EMBL" id="SDK84865.1"/>
    </source>
</evidence>
<evidence type="ECO:0000259" key="2">
    <source>
        <dbReference type="PROSITE" id="PS51782"/>
    </source>
</evidence>